<dbReference type="Pfam" id="PF13456">
    <property type="entry name" value="RVT_3"/>
    <property type="match status" value="1"/>
</dbReference>
<comment type="caution">
    <text evidence="2">The sequence shown here is derived from an EMBL/GenBank/DDBJ whole genome shotgun (WGS) entry which is preliminary data.</text>
</comment>
<feature type="domain" description="RNase H type-1" evidence="1">
    <location>
        <begin position="48"/>
        <end position="122"/>
    </location>
</feature>
<reference evidence="2 3" key="1">
    <citation type="journal article" date="2020" name="IScience">
        <title>Genome Sequencing of the Endangered Kingdonia uniflora (Circaeasteraceae, Ranunculales) Reveals Potential Mechanisms of Evolutionary Specialization.</title>
        <authorList>
            <person name="Sun Y."/>
            <person name="Deng T."/>
            <person name="Zhang A."/>
            <person name="Moore M.J."/>
            <person name="Landis J.B."/>
            <person name="Lin N."/>
            <person name="Zhang H."/>
            <person name="Zhang X."/>
            <person name="Huang J."/>
            <person name="Zhang X."/>
            <person name="Sun H."/>
            <person name="Wang H."/>
        </authorList>
    </citation>
    <scope>NUCLEOTIDE SEQUENCE [LARGE SCALE GENOMIC DNA]</scope>
    <source>
        <strain evidence="2">TB1705</strain>
        <tissue evidence="2">Leaf</tissue>
    </source>
</reference>
<accession>A0A7J7MY94</accession>
<organism evidence="2 3">
    <name type="scientific">Kingdonia uniflora</name>
    <dbReference type="NCBI Taxonomy" id="39325"/>
    <lineage>
        <taxon>Eukaryota</taxon>
        <taxon>Viridiplantae</taxon>
        <taxon>Streptophyta</taxon>
        <taxon>Embryophyta</taxon>
        <taxon>Tracheophyta</taxon>
        <taxon>Spermatophyta</taxon>
        <taxon>Magnoliopsida</taxon>
        <taxon>Ranunculales</taxon>
        <taxon>Circaeasteraceae</taxon>
        <taxon>Kingdonia</taxon>
    </lineage>
</organism>
<evidence type="ECO:0000259" key="1">
    <source>
        <dbReference type="Pfam" id="PF13456"/>
    </source>
</evidence>
<dbReference type="EMBL" id="JACGCM010001183">
    <property type="protein sequence ID" value="KAF6159929.1"/>
    <property type="molecule type" value="Genomic_DNA"/>
</dbReference>
<evidence type="ECO:0000313" key="2">
    <source>
        <dbReference type="EMBL" id="KAF6159929.1"/>
    </source>
</evidence>
<dbReference type="Proteomes" id="UP000541444">
    <property type="component" value="Unassembled WGS sequence"/>
</dbReference>
<sequence length="236" mass="26685">MWTPPRTNQTIQGAPDSPSKLTRFFLSLQALIHLRQRTQKRPKLSQFSKGLTAAHRLGLDRVLLLTDCQRLVRAFQDCSDDLSWGALTLVPDLRASAAIFQDFCLDFVPRACNMEAHYLAARGATSPAIFCYKISKDWGVIVWLRHLCTQTQITLRTQCASTQTDGMNLQSLKRTSVWRRLKDLPRKQSCSASTCDLLPLFGHGLYKWKLINPDAKMVYLPHPKPVVGVEITFSAL</sequence>
<gene>
    <name evidence="2" type="ORF">GIB67_033013</name>
</gene>
<dbReference type="AlphaFoldDB" id="A0A7J7MY94"/>
<proteinExistence type="predicted"/>
<keyword evidence="3" id="KW-1185">Reference proteome</keyword>
<dbReference type="GO" id="GO:0003676">
    <property type="term" value="F:nucleic acid binding"/>
    <property type="evidence" value="ECO:0007669"/>
    <property type="project" value="InterPro"/>
</dbReference>
<name>A0A7J7MY94_9MAGN</name>
<evidence type="ECO:0000313" key="3">
    <source>
        <dbReference type="Proteomes" id="UP000541444"/>
    </source>
</evidence>
<protein>
    <recommendedName>
        <fullName evidence="1">RNase H type-1 domain-containing protein</fullName>
    </recommendedName>
</protein>
<dbReference type="InterPro" id="IPR002156">
    <property type="entry name" value="RNaseH_domain"/>
</dbReference>
<dbReference type="GO" id="GO:0004523">
    <property type="term" value="F:RNA-DNA hybrid ribonuclease activity"/>
    <property type="evidence" value="ECO:0007669"/>
    <property type="project" value="InterPro"/>
</dbReference>